<accession>A0A382NXL2</accession>
<gene>
    <name evidence="1" type="ORF">METZ01_LOCUS318092</name>
</gene>
<feature type="non-terminal residue" evidence="1">
    <location>
        <position position="362"/>
    </location>
</feature>
<protein>
    <submittedName>
        <fullName evidence="1">Uncharacterized protein</fullName>
    </submittedName>
</protein>
<dbReference type="AlphaFoldDB" id="A0A382NXL2"/>
<organism evidence="1">
    <name type="scientific">marine metagenome</name>
    <dbReference type="NCBI Taxonomy" id="408172"/>
    <lineage>
        <taxon>unclassified sequences</taxon>
        <taxon>metagenomes</taxon>
        <taxon>ecological metagenomes</taxon>
    </lineage>
</organism>
<proteinExistence type="predicted"/>
<name>A0A382NXL2_9ZZZZ</name>
<sequence>VKSNLEELDITPESLKVWKKEHLIPTTRMTWDKLREEHGDIYKLIKKTYSRTGDKIPDDLVKAIKKTGGELEGPLFPGGSLSWSSLRHAPKGSSKIPQRKETRKVYNNLRESIGLEKVTNWKERPTIQLGISEKQARELTKKEGRNFRTLKQTRNKELSDAAGALADESKSIDVRRAEHLEVIDSFRKEWDMSSIKDIVGSLPTFKEIAMSVGTKANRLGTKIIGFNDSLKLGDWVRVRLDIPAYDKYNIWTLAIHSPTGGKVGDIIGYGRTARMKNVTFSSGTNKDFEKIWGIAKEGKGKYPMATMKGKWVDHNSEDLAQDILNLVDDKAWKQVGFNPQYGTRFHLRGTGETVTAAEEVIQ</sequence>
<feature type="non-terminal residue" evidence="1">
    <location>
        <position position="1"/>
    </location>
</feature>
<reference evidence="1" key="1">
    <citation type="submission" date="2018-05" db="EMBL/GenBank/DDBJ databases">
        <authorList>
            <person name="Lanie J.A."/>
            <person name="Ng W.-L."/>
            <person name="Kazmierczak K.M."/>
            <person name="Andrzejewski T.M."/>
            <person name="Davidsen T.M."/>
            <person name="Wayne K.J."/>
            <person name="Tettelin H."/>
            <person name="Glass J.I."/>
            <person name="Rusch D."/>
            <person name="Podicherti R."/>
            <person name="Tsui H.-C.T."/>
            <person name="Winkler M.E."/>
        </authorList>
    </citation>
    <scope>NUCLEOTIDE SEQUENCE</scope>
</reference>
<dbReference type="EMBL" id="UINC01103107">
    <property type="protein sequence ID" value="SVC65238.1"/>
    <property type="molecule type" value="Genomic_DNA"/>
</dbReference>
<evidence type="ECO:0000313" key="1">
    <source>
        <dbReference type="EMBL" id="SVC65238.1"/>
    </source>
</evidence>